<gene>
    <name evidence="1" type="ORF">M9H77_12177</name>
</gene>
<accession>A0ACC0BGV0</accession>
<reference evidence="2" key="1">
    <citation type="journal article" date="2023" name="Nat. Plants">
        <title>Single-cell RNA sequencing provides a high-resolution roadmap for understanding the multicellular compartmentation of specialized metabolism.</title>
        <authorList>
            <person name="Sun S."/>
            <person name="Shen X."/>
            <person name="Li Y."/>
            <person name="Li Y."/>
            <person name="Wang S."/>
            <person name="Li R."/>
            <person name="Zhang H."/>
            <person name="Shen G."/>
            <person name="Guo B."/>
            <person name="Wei J."/>
            <person name="Xu J."/>
            <person name="St-Pierre B."/>
            <person name="Chen S."/>
            <person name="Sun C."/>
        </authorList>
    </citation>
    <scope>NUCLEOTIDE SEQUENCE [LARGE SCALE GENOMIC DNA]</scope>
</reference>
<sequence length="201" mass="23744">MNMDERFHKGKRDYGEYNSSYNYRGHSCGRSSQTLGTTSRPLSYNNLKLPLLCGTLGPYDYEAWKQKVESLFYSYCVREEENFQVVLKSLSYELNVWWNCKCKNRRRMGAQPIKTWSLMKRSLRNKFGVENHERQRQGQTKKKFMESSMGEKSTKAIELSQAQDLIDRKVIHHEKKNTCTFIKEEKSREAKVKSVVSTKRK</sequence>
<name>A0ACC0BGV0_CATRO</name>
<dbReference type="Proteomes" id="UP001060085">
    <property type="component" value="Linkage Group LG03"/>
</dbReference>
<protein>
    <submittedName>
        <fullName evidence="1">Uncharacterized protein</fullName>
    </submittedName>
</protein>
<evidence type="ECO:0000313" key="2">
    <source>
        <dbReference type="Proteomes" id="UP001060085"/>
    </source>
</evidence>
<keyword evidence="2" id="KW-1185">Reference proteome</keyword>
<proteinExistence type="predicted"/>
<dbReference type="EMBL" id="CM044703">
    <property type="protein sequence ID" value="KAI5671813.1"/>
    <property type="molecule type" value="Genomic_DNA"/>
</dbReference>
<evidence type="ECO:0000313" key="1">
    <source>
        <dbReference type="EMBL" id="KAI5671813.1"/>
    </source>
</evidence>
<organism evidence="1 2">
    <name type="scientific">Catharanthus roseus</name>
    <name type="common">Madagascar periwinkle</name>
    <name type="synonym">Vinca rosea</name>
    <dbReference type="NCBI Taxonomy" id="4058"/>
    <lineage>
        <taxon>Eukaryota</taxon>
        <taxon>Viridiplantae</taxon>
        <taxon>Streptophyta</taxon>
        <taxon>Embryophyta</taxon>
        <taxon>Tracheophyta</taxon>
        <taxon>Spermatophyta</taxon>
        <taxon>Magnoliopsida</taxon>
        <taxon>eudicotyledons</taxon>
        <taxon>Gunneridae</taxon>
        <taxon>Pentapetalae</taxon>
        <taxon>asterids</taxon>
        <taxon>lamiids</taxon>
        <taxon>Gentianales</taxon>
        <taxon>Apocynaceae</taxon>
        <taxon>Rauvolfioideae</taxon>
        <taxon>Vinceae</taxon>
        <taxon>Catharanthinae</taxon>
        <taxon>Catharanthus</taxon>
    </lineage>
</organism>
<comment type="caution">
    <text evidence="1">The sequence shown here is derived from an EMBL/GenBank/DDBJ whole genome shotgun (WGS) entry which is preliminary data.</text>
</comment>